<dbReference type="EMBL" id="WRPA01000001">
    <property type="protein sequence ID" value="MXR67096.1"/>
    <property type="molecule type" value="Genomic_DNA"/>
</dbReference>
<feature type="region of interest" description="Disordered" evidence="1">
    <location>
        <begin position="22"/>
        <end position="73"/>
    </location>
</feature>
<evidence type="ECO:0000256" key="2">
    <source>
        <dbReference type="SAM" id="SignalP"/>
    </source>
</evidence>
<feature type="signal peptide" evidence="2">
    <location>
        <begin position="1"/>
        <end position="19"/>
    </location>
</feature>
<feature type="compositionally biased region" description="Low complexity" evidence="1">
    <location>
        <begin position="24"/>
        <end position="52"/>
    </location>
</feature>
<evidence type="ECO:0000313" key="3">
    <source>
        <dbReference type="EMBL" id="MXR67096.1"/>
    </source>
</evidence>
<keyword evidence="4" id="KW-1185">Reference proteome</keyword>
<comment type="caution">
    <text evidence="3">The sequence shown here is derived from an EMBL/GenBank/DDBJ whole genome shotgun (WGS) entry which is preliminary data.</text>
</comment>
<dbReference type="AlphaFoldDB" id="A0A6L7HS85"/>
<keyword evidence="2" id="KW-0732">Signal</keyword>
<evidence type="ECO:0000256" key="1">
    <source>
        <dbReference type="SAM" id="MobiDB-lite"/>
    </source>
</evidence>
<feature type="chain" id="PRO_5026959625" description="Lipoprotein" evidence="2">
    <location>
        <begin position="20"/>
        <end position="251"/>
    </location>
</feature>
<dbReference type="RefSeq" id="WP_160793122.1">
    <property type="nucleotide sequence ID" value="NZ_WRPA01000001.1"/>
</dbReference>
<accession>A0A6L7HS85</accession>
<evidence type="ECO:0008006" key="5">
    <source>
        <dbReference type="Google" id="ProtNLM"/>
    </source>
</evidence>
<reference evidence="3 4" key="1">
    <citation type="submission" date="2019-12" db="EMBL/GenBank/DDBJ databases">
        <title>Shewanella insulae sp. nov., isolated from a tidal flat.</title>
        <authorList>
            <person name="Yoon J.-H."/>
        </authorList>
    </citation>
    <scope>NUCLEOTIDE SEQUENCE [LARGE SCALE GENOMIC DNA]</scope>
    <source>
        <strain evidence="3 4">JBTF-M18</strain>
    </source>
</reference>
<dbReference type="Proteomes" id="UP000474778">
    <property type="component" value="Unassembled WGS sequence"/>
</dbReference>
<feature type="compositionally biased region" description="Basic and acidic residues" evidence="1">
    <location>
        <begin position="53"/>
        <end position="67"/>
    </location>
</feature>
<gene>
    <name evidence="3" type="ORF">GNT65_00120</name>
</gene>
<proteinExistence type="predicted"/>
<evidence type="ECO:0000313" key="4">
    <source>
        <dbReference type="Proteomes" id="UP000474778"/>
    </source>
</evidence>
<sequence>MKNNLALTIVALSLMLLQAGCTQESSTASSEESSTSGNEESSTSGSEESSTAPDERHSTANQDESKLGSEQATSASEASLIVIPGQQFGNINKGASIDEIRSKLGEGNITATEIGIGEGETISGYMAFKGEPEREFLFFYNQDGNLTAQISSFESRWRILGEITIGSSLSQVVQANQGPFRLYGFEWDYGGQVTNWQQGKLAKYEQSLTLILTPLEFKEAAISLMGASEFSSEDPMMIAADPRVSEIWVTL</sequence>
<organism evidence="3 4">
    <name type="scientific">Shewanella insulae</name>
    <dbReference type="NCBI Taxonomy" id="2681496"/>
    <lineage>
        <taxon>Bacteria</taxon>
        <taxon>Pseudomonadati</taxon>
        <taxon>Pseudomonadota</taxon>
        <taxon>Gammaproteobacteria</taxon>
        <taxon>Alteromonadales</taxon>
        <taxon>Shewanellaceae</taxon>
        <taxon>Shewanella</taxon>
    </lineage>
</organism>
<protein>
    <recommendedName>
        <fullName evidence="5">Lipoprotein</fullName>
    </recommendedName>
</protein>
<name>A0A6L7HS85_9GAMM</name>